<name>A0A0H3XKB4_9MOLU</name>
<gene>
    <name evidence="1" type="ORF">SERIO_v1c07740</name>
</gene>
<proteinExistence type="predicted"/>
<reference evidence="1 2" key="1">
    <citation type="journal article" date="2015" name="Genome Biol. Evol.">
        <title>Found and Lost: The Fates of Horizontally Acquired Genes in Arthropod-Symbiotic Spiroplasma.</title>
        <authorList>
            <person name="Lo W.S."/>
            <person name="Gasparich G.E."/>
            <person name="Kuo C.H."/>
        </authorList>
    </citation>
    <scope>NUCLEOTIDE SEQUENCE [LARGE SCALE GENOMIC DNA]</scope>
    <source>
        <strain evidence="2">TDA-040725-5</strain>
    </source>
</reference>
<dbReference type="PATRIC" id="fig|743698.3.peg.777"/>
<evidence type="ECO:0000313" key="1">
    <source>
        <dbReference type="EMBL" id="AKM54336.1"/>
    </source>
</evidence>
<keyword evidence="2" id="KW-1185">Reference proteome</keyword>
<organism evidence="1 2">
    <name type="scientific">Spiroplasma eriocheiris</name>
    <dbReference type="NCBI Taxonomy" id="315358"/>
    <lineage>
        <taxon>Bacteria</taxon>
        <taxon>Bacillati</taxon>
        <taxon>Mycoplasmatota</taxon>
        <taxon>Mollicutes</taxon>
        <taxon>Entomoplasmatales</taxon>
        <taxon>Spiroplasmataceae</taxon>
        <taxon>Spiroplasma</taxon>
    </lineage>
</organism>
<protein>
    <submittedName>
        <fullName evidence="1">Uncharacterized protein</fullName>
    </submittedName>
</protein>
<evidence type="ECO:0000313" key="2">
    <source>
        <dbReference type="Proteomes" id="UP000035661"/>
    </source>
</evidence>
<dbReference type="Proteomes" id="UP000035661">
    <property type="component" value="Chromosome"/>
</dbReference>
<reference evidence="2" key="2">
    <citation type="submission" date="2015-06" db="EMBL/GenBank/DDBJ databases">
        <title>Complete genome sequence of Spiroplasma eriocheiris TDA-040725-5 (DSM 21848).</title>
        <authorList>
            <person name="Lo W.-S."/>
            <person name="Kuo C.-H."/>
        </authorList>
    </citation>
    <scope>NUCLEOTIDE SEQUENCE [LARGE SCALE GENOMIC DNA]</scope>
    <source>
        <strain evidence="2">TDA-040725-5</strain>
    </source>
</reference>
<sequence>MDYIINNWQKSQNRELMNEYSNFYISNIKPPIEIIKNSIEIIGSYINPEVYNLNKTTQFDISSIKTINLSYKFEIELNYKEHKTKINLIGEFIFTNHKEYIQGLVNKYASKILGEIKKFNGEKNNEIIIDDPQNNSLYKKLYENNNFLFNNIAVRETSKYIKYEFLNFLNNNINKDEINYQINDNEELLHSVPSQEGWKLYYDYSVYRDNISDQDLNWLFNNNKLKDNGDDFNKQYLREEWDNKILLNSFSFNLCYFKIWGIPLISNNFANEKINIYLTKEALNNKINNFGTLIYEFFKFYNATKNGDRIKLFVNSNIFNQIKSNITSKSKILDILSNHFRENALIDANYFWLENSFKNASKSKLIDDSTILFNDDQNNEVNWEVKFMYGRSIYDPYFSYIPFGSKYEETNFYIVKQ</sequence>
<dbReference type="KEGG" id="seri:SERIO_v1c07740"/>
<dbReference type="AlphaFoldDB" id="A0A0H3XKB4"/>
<dbReference type="EMBL" id="CP011856">
    <property type="protein sequence ID" value="AKM54336.1"/>
    <property type="molecule type" value="Genomic_DNA"/>
</dbReference>
<accession>A0A0H3XKB4</accession>